<dbReference type="GO" id="GO:0006000">
    <property type="term" value="P:fructose metabolic process"/>
    <property type="evidence" value="ECO:0007669"/>
    <property type="project" value="InterPro"/>
</dbReference>
<keyword evidence="8" id="KW-0687">Ribonucleoprotein</keyword>
<evidence type="ECO:0000256" key="6">
    <source>
        <dbReference type="ARBA" id="ARBA00022840"/>
    </source>
</evidence>
<comment type="caution">
    <text evidence="11">The sequence shown here is derived from an EMBL/GenBank/DDBJ whole genome shotgun (WGS) entry which is preliminary data.</text>
</comment>
<evidence type="ECO:0000259" key="10">
    <source>
        <dbReference type="Pfam" id="PF01591"/>
    </source>
</evidence>
<evidence type="ECO:0000256" key="1">
    <source>
        <dbReference type="ARBA" id="ARBA00004229"/>
    </source>
</evidence>
<dbReference type="GO" id="GO:0003873">
    <property type="term" value="F:6-phosphofructo-2-kinase activity"/>
    <property type="evidence" value="ECO:0007669"/>
    <property type="project" value="InterPro"/>
</dbReference>
<dbReference type="GO" id="GO:0005524">
    <property type="term" value="F:ATP binding"/>
    <property type="evidence" value="ECO:0007669"/>
    <property type="project" value="UniProtKB-KW"/>
</dbReference>
<dbReference type="Proteomes" id="UP000054636">
    <property type="component" value="Unassembled WGS sequence"/>
</dbReference>
<dbReference type="SUPFAM" id="SSF52540">
    <property type="entry name" value="P-loop containing nucleoside triphosphate hydrolases"/>
    <property type="match status" value="1"/>
</dbReference>
<dbReference type="GO" id="GO:0006412">
    <property type="term" value="P:translation"/>
    <property type="evidence" value="ECO:0007669"/>
    <property type="project" value="InterPro"/>
</dbReference>
<gene>
    <name evidence="11" type="ORF">AM588_10003221</name>
</gene>
<dbReference type="CDD" id="cd07067">
    <property type="entry name" value="HP_PGM_like"/>
    <property type="match status" value="1"/>
</dbReference>
<comment type="similarity">
    <text evidence="2">Belongs to the eukaryotic ribosomal protein eL6 family.</text>
</comment>
<keyword evidence="11" id="KW-0456">Lyase</keyword>
<evidence type="ECO:0000313" key="11">
    <source>
        <dbReference type="EMBL" id="KUF91641.1"/>
    </source>
</evidence>
<dbReference type="GO" id="GO:1990904">
    <property type="term" value="C:ribonucleoprotein complex"/>
    <property type="evidence" value="ECO:0007669"/>
    <property type="project" value="UniProtKB-KW"/>
</dbReference>
<dbReference type="FunFam" id="3.40.50.1240:FF:000055">
    <property type="entry name" value="Phosphoglycerate mutase, putative"/>
    <property type="match status" value="1"/>
</dbReference>
<feature type="domain" description="6-phosphofructo-2-kinase" evidence="10">
    <location>
        <begin position="578"/>
        <end position="650"/>
    </location>
</feature>
<sequence>MAVTEPMKRSNYELARGINAISSNSLAKTNGRVFAHSAANNKVMAQKVPARTTHSTKKWYPADYIPKPLPSAKTKRNSVKTAKLRKSITPGTVLILLSGRFRGKRVVFLKQLPSGTLLITGPYKVNGVPLRRVNQAFVIATSTRMDLSDVQLPEIDDEYFTKDKPAKKSSKEERFFAAQQTSRPLAVQLALDVSYQNLRVLAHLVHDAATSPPSTEGTLPLACRCRSSIKEFAHDSAVLNPQIYLYPRRSRVARLAVLLTLLLVHSGMSRHVRQELSNPGDYALKKIKIHPPASAAKTILHVSGILSPFKSYSMSLRISFGHFHQDTETFPARAVIWQKRAHVAHDEQRHNSIDLNHLTVHTRMKLNLPSLPSPGGAGWSVALALALALQVVIYRETLRDAMRDGGKRLLVYKTMHRRFANQRLKRLNSLGDDRKSQWMWKKSPQGDTVSIDSDSSEESADGTGSTDGLISSQKKLVLVMVGLPARGKSFVVHKTLRYIEWLGFPTRMFNVGNLRRKLGKAGENANFFSADNSDATRLREEMAMDALDDLLEWLDTQGHVAVFDATNTTKLRRKLLNADYKDKDPEVALADFRQRVHEYQKVYETVEDTEDGDNACYVKVYNAGEKIQARYCQGFLQSHIVSLLQNIHLCPHRIWLVRPGPSITSCQGILGLDTELAPEGHRVARAIARFVENLQLERPMEVWTSPMKRSRETANYLPTRNLKRYVTTTLLNELGGGDFEGLTYDEIERFYPKHYAARLQDKLRYRYPGVGGESYVDVISRLRSLIVEFERKKRDVLVICSESILRCLMGYFAGCEAAKVPHLQSYEDTVIELSPHRDGCDIKLIPLEFEDSEEDVTTVQ</sequence>
<keyword evidence="5" id="KW-0547">Nucleotide-binding</keyword>
<evidence type="ECO:0000313" key="12">
    <source>
        <dbReference type="Proteomes" id="UP000054636"/>
    </source>
</evidence>
<dbReference type="Pfam" id="PF01159">
    <property type="entry name" value="Ribosomal_L6e"/>
    <property type="match status" value="1"/>
</dbReference>
<dbReference type="GO" id="GO:0005840">
    <property type="term" value="C:ribosome"/>
    <property type="evidence" value="ECO:0007669"/>
    <property type="project" value="UniProtKB-KW"/>
</dbReference>
<dbReference type="InterPro" id="IPR013079">
    <property type="entry name" value="6Phosfructo_kin"/>
</dbReference>
<keyword evidence="7" id="KW-0689">Ribosomal protein</keyword>
<evidence type="ECO:0000256" key="4">
    <source>
        <dbReference type="ARBA" id="ARBA00022640"/>
    </source>
</evidence>
<dbReference type="PANTHER" id="PTHR10606:SF32">
    <property type="entry name" value="6-PHOSPHOFRUCTO-2-KINASE 1"/>
    <property type="match status" value="1"/>
</dbReference>
<dbReference type="GO" id="GO:0006003">
    <property type="term" value="P:fructose 2,6-bisphosphate metabolic process"/>
    <property type="evidence" value="ECO:0007669"/>
    <property type="project" value="InterPro"/>
</dbReference>
<accession>A0A0W8D5G7</accession>
<dbReference type="GO" id="GO:0003735">
    <property type="term" value="F:structural constituent of ribosome"/>
    <property type="evidence" value="ECO:0007669"/>
    <property type="project" value="InterPro"/>
</dbReference>
<keyword evidence="4" id="KW-0934">Plastid</keyword>
<comment type="subcellular location">
    <subcellularLocation>
        <location evidence="1">Plastid</location>
        <location evidence="1">Chloroplast</location>
    </subcellularLocation>
</comment>
<dbReference type="InterPro" id="IPR014722">
    <property type="entry name" value="Rib_uL2_dom2"/>
</dbReference>
<dbReference type="InterPro" id="IPR008991">
    <property type="entry name" value="Translation_prot_SH3-like_sf"/>
</dbReference>
<dbReference type="PANTHER" id="PTHR10606">
    <property type="entry name" value="6-PHOSPHOFRUCTO-2-KINASE/FRUCTOSE-2,6-BISPHOSPHATASE"/>
    <property type="match status" value="1"/>
</dbReference>
<dbReference type="FunFam" id="2.30.30.30:FF:000014">
    <property type="entry name" value="60S ribosomal protein L6"/>
    <property type="match status" value="1"/>
</dbReference>
<dbReference type="GO" id="GO:0005829">
    <property type="term" value="C:cytosol"/>
    <property type="evidence" value="ECO:0007669"/>
    <property type="project" value="TreeGrafter"/>
</dbReference>
<dbReference type="InterPro" id="IPR027417">
    <property type="entry name" value="P-loop_NTPase"/>
</dbReference>
<evidence type="ECO:0000256" key="3">
    <source>
        <dbReference type="ARBA" id="ARBA00022528"/>
    </source>
</evidence>
<dbReference type="GO" id="GO:0009507">
    <property type="term" value="C:chloroplast"/>
    <property type="evidence" value="ECO:0007669"/>
    <property type="project" value="UniProtKB-SubCell"/>
</dbReference>
<protein>
    <submittedName>
        <fullName evidence="11">Pectate lyase/amb allergen</fullName>
    </submittedName>
</protein>
<dbReference type="GO" id="GO:0016829">
    <property type="term" value="F:lyase activity"/>
    <property type="evidence" value="ECO:0007669"/>
    <property type="project" value="UniProtKB-KW"/>
</dbReference>
<reference evidence="11 12" key="1">
    <citation type="submission" date="2015-11" db="EMBL/GenBank/DDBJ databases">
        <title>Genomes and virulence difference between two physiological races of Phytophthora nicotianae.</title>
        <authorList>
            <person name="Liu H."/>
            <person name="Ma X."/>
            <person name="Yu H."/>
            <person name="Fang D."/>
            <person name="Li Y."/>
            <person name="Wang X."/>
            <person name="Wang W."/>
            <person name="Dong Y."/>
            <person name="Xiao B."/>
        </authorList>
    </citation>
    <scope>NUCLEOTIDE SEQUENCE [LARGE SCALE GENOMIC DNA]</scope>
    <source>
        <strain evidence="12">race 1</strain>
    </source>
</reference>
<dbReference type="SMART" id="SM00855">
    <property type="entry name" value="PGAM"/>
    <property type="match status" value="1"/>
</dbReference>
<dbReference type="Pfam" id="PF01591">
    <property type="entry name" value="6PF2K"/>
    <property type="match status" value="2"/>
</dbReference>
<feature type="region of interest" description="Disordered" evidence="9">
    <location>
        <begin position="438"/>
        <end position="468"/>
    </location>
</feature>
<dbReference type="Pfam" id="PF00300">
    <property type="entry name" value="His_Phos_1"/>
    <property type="match status" value="1"/>
</dbReference>
<evidence type="ECO:0000256" key="9">
    <source>
        <dbReference type="SAM" id="MobiDB-lite"/>
    </source>
</evidence>
<dbReference type="Gene3D" id="2.30.30.30">
    <property type="match status" value="1"/>
</dbReference>
<dbReference type="InterPro" id="IPR003094">
    <property type="entry name" value="6Pfruct_kin"/>
</dbReference>
<dbReference type="Gene3D" id="3.40.50.300">
    <property type="entry name" value="P-loop containing nucleotide triphosphate hydrolases"/>
    <property type="match status" value="2"/>
</dbReference>
<dbReference type="InterPro" id="IPR000915">
    <property type="entry name" value="60S_ribosomal_eL6"/>
</dbReference>
<dbReference type="InterPro" id="IPR029033">
    <property type="entry name" value="His_PPase_superfam"/>
</dbReference>
<dbReference type="InterPro" id="IPR013078">
    <property type="entry name" value="His_Pase_superF_clade-1"/>
</dbReference>
<evidence type="ECO:0000256" key="2">
    <source>
        <dbReference type="ARBA" id="ARBA00010592"/>
    </source>
</evidence>
<dbReference type="AlphaFoldDB" id="A0A0W8D5G7"/>
<evidence type="ECO:0000256" key="8">
    <source>
        <dbReference type="ARBA" id="ARBA00023274"/>
    </source>
</evidence>
<proteinExistence type="inferred from homology"/>
<evidence type="ECO:0000256" key="5">
    <source>
        <dbReference type="ARBA" id="ARBA00022741"/>
    </source>
</evidence>
<dbReference type="EMBL" id="LNFP01000554">
    <property type="protein sequence ID" value="KUF91641.1"/>
    <property type="molecule type" value="Genomic_DNA"/>
</dbReference>
<dbReference type="SUPFAM" id="SSF53254">
    <property type="entry name" value="Phosphoglycerate mutase-like"/>
    <property type="match status" value="1"/>
</dbReference>
<dbReference type="Gene3D" id="3.40.50.1240">
    <property type="entry name" value="Phosphoglycerate mutase-like"/>
    <property type="match status" value="1"/>
</dbReference>
<dbReference type="InterPro" id="IPR041997">
    <property type="entry name" value="Ribosomal_eL6_KOW"/>
</dbReference>
<name>A0A0W8D5G7_PHYNI</name>
<keyword evidence="3" id="KW-0150">Chloroplast</keyword>
<dbReference type="CDD" id="cd13156">
    <property type="entry name" value="KOW_RPL6"/>
    <property type="match status" value="1"/>
</dbReference>
<dbReference type="SUPFAM" id="SSF50104">
    <property type="entry name" value="Translation proteins SH3-like domain"/>
    <property type="match status" value="1"/>
</dbReference>
<keyword evidence="6" id="KW-0067">ATP-binding</keyword>
<evidence type="ECO:0000256" key="7">
    <source>
        <dbReference type="ARBA" id="ARBA00022980"/>
    </source>
</evidence>
<organism evidence="11 12">
    <name type="scientific">Phytophthora nicotianae</name>
    <name type="common">Potato buckeye rot agent</name>
    <name type="synonym">Phytophthora parasitica</name>
    <dbReference type="NCBI Taxonomy" id="4792"/>
    <lineage>
        <taxon>Eukaryota</taxon>
        <taxon>Sar</taxon>
        <taxon>Stramenopiles</taxon>
        <taxon>Oomycota</taxon>
        <taxon>Peronosporomycetes</taxon>
        <taxon>Peronosporales</taxon>
        <taxon>Peronosporaceae</taxon>
        <taxon>Phytophthora</taxon>
    </lineage>
</organism>
<feature type="domain" description="6-phosphofructo-2-kinase" evidence="10">
    <location>
        <begin position="472"/>
        <end position="576"/>
    </location>
</feature>